<evidence type="ECO:0000313" key="12">
    <source>
        <dbReference type="Proteomes" id="UP001165780"/>
    </source>
</evidence>
<evidence type="ECO:0000256" key="6">
    <source>
        <dbReference type="SAM" id="MobiDB-lite"/>
    </source>
</evidence>
<keyword evidence="4" id="KW-1133">Transmembrane helix</keyword>
<feature type="compositionally biased region" description="Low complexity" evidence="6">
    <location>
        <begin position="1193"/>
        <end position="1207"/>
    </location>
</feature>
<dbReference type="RefSeq" id="XP_053758465.1">
    <property type="nucleotide sequence ID" value="XM_053902490.1"/>
</dbReference>
<protein>
    <submittedName>
        <fullName evidence="13">GREB1-like protein isoform X4</fullName>
    </submittedName>
</protein>
<dbReference type="InterPro" id="IPR048659">
    <property type="entry name" value="GREB1-like_2nd"/>
</dbReference>
<dbReference type="PANTHER" id="PTHR15720:SF12">
    <property type="entry name" value="GREB1-LIKE PROTEIN"/>
    <property type="match status" value="1"/>
</dbReference>
<dbReference type="GO" id="GO:0001822">
    <property type="term" value="P:kidney development"/>
    <property type="evidence" value="ECO:0007669"/>
    <property type="project" value="TreeGrafter"/>
</dbReference>
<dbReference type="InterPro" id="IPR048657">
    <property type="entry name" value="GREB1-like_cpSF2"/>
</dbReference>
<evidence type="ECO:0000259" key="10">
    <source>
        <dbReference type="Pfam" id="PF20691"/>
    </source>
</evidence>
<feature type="region of interest" description="Disordered" evidence="6">
    <location>
        <begin position="1096"/>
        <end position="1217"/>
    </location>
</feature>
<evidence type="ECO:0000256" key="2">
    <source>
        <dbReference type="ARBA" id="ARBA00009148"/>
    </source>
</evidence>
<dbReference type="InterPro" id="IPR049100">
    <property type="entry name" value="TAGT"/>
</dbReference>
<gene>
    <name evidence="13" type="primary">GREB1L</name>
</gene>
<dbReference type="Pfam" id="PF15782">
    <property type="entry name" value="GREB1_N"/>
    <property type="match status" value="1"/>
</dbReference>
<keyword evidence="12" id="KW-1185">Reference proteome</keyword>
<feature type="domain" description="GREB1-like circularly permuted SF2 helicase" evidence="11">
    <location>
        <begin position="668"/>
        <end position="1353"/>
    </location>
</feature>
<dbReference type="Pfam" id="PF20692">
    <property type="entry name" value="cpSF2-GREB1"/>
    <property type="match status" value="1"/>
</dbReference>
<evidence type="ECO:0000259" key="11">
    <source>
        <dbReference type="Pfam" id="PF20692"/>
    </source>
</evidence>
<dbReference type="Pfam" id="PF20267">
    <property type="entry name" value="GREB1_C"/>
    <property type="match status" value="1"/>
</dbReference>
<evidence type="ECO:0000256" key="4">
    <source>
        <dbReference type="ARBA" id="ARBA00022989"/>
    </source>
</evidence>
<keyword evidence="3" id="KW-0812">Transmembrane</keyword>
<comment type="subcellular location">
    <subcellularLocation>
        <location evidence="1">Membrane</location>
        <topology evidence="1">Single-pass membrane protein</topology>
    </subcellularLocation>
</comment>
<feature type="region of interest" description="Disordered" evidence="6">
    <location>
        <begin position="87"/>
        <end position="111"/>
    </location>
</feature>
<evidence type="ECO:0000259" key="8">
    <source>
        <dbReference type="Pfam" id="PF20267"/>
    </source>
</evidence>
<dbReference type="Proteomes" id="UP001165780">
    <property type="component" value="Unplaced"/>
</dbReference>
<feature type="domain" description="GREB1-like C-terminal" evidence="8">
    <location>
        <begin position="1764"/>
        <end position="1925"/>
    </location>
</feature>
<evidence type="ECO:0000256" key="3">
    <source>
        <dbReference type="ARBA" id="ARBA00022692"/>
    </source>
</evidence>
<dbReference type="PANTHER" id="PTHR15720">
    <property type="entry name" value="GREB1-RELATED"/>
    <property type="match status" value="1"/>
</dbReference>
<evidence type="ECO:0000259" key="9">
    <source>
        <dbReference type="Pfam" id="PF20688"/>
    </source>
</evidence>
<name>A0A9W2VIQ2_PANPR</name>
<dbReference type="Pfam" id="PF20691">
    <property type="entry name" value="TAGT"/>
    <property type="match status" value="1"/>
</dbReference>
<dbReference type="CTD" id="80000"/>
<feature type="domain" description="TET-Associated Glycosyltransferase" evidence="10">
    <location>
        <begin position="1519"/>
        <end position="1746"/>
    </location>
</feature>
<feature type="region of interest" description="Disordered" evidence="6">
    <location>
        <begin position="246"/>
        <end position="328"/>
    </location>
</feature>
<dbReference type="GO" id="GO:0016020">
    <property type="term" value="C:membrane"/>
    <property type="evidence" value="ECO:0007669"/>
    <property type="project" value="UniProtKB-SubCell"/>
</dbReference>
<dbReference type="InterPro" id="IPR046926">
    <property type="entry name" value="GREB1_N"/>
</dbReference>
<feature type="compositionally biased region" description="Acidic residues" evidence="6">
    <location>
        <begin position="87"/>
        <end position="96"/>
    </location>
</feature>
<feature type="domain" description="GREB1 N-terminal" evidence="7">
    <location>
        <begin position="87"/>
        <end position="236"/>
    </location>
</feature>
<dbReference type="GeneID" id="109248552"/>
<feature type="compositionally biased region" description="Polar residues" evidence="6">
    <location>
        <begin position="1119"/>
        <end position="1161"/>
    </location>
</feature>
<feature type="domain" description="GREB1-like second" evidence="9">
    <location>
        <begin position="319"/>
        <end position="613"/>
    </location>
</feature>
<evidence type="ECO:0000313" key="13">
    <source>
        <dbReference type="RefSeq" id="XP_053758465.1"/>
    </source>
</evidence>
<organism evidence="12 13">
    <name type="scientific">Panthera pardus</name>
    <name type="common">Leopard</name>
    <name type="synonym">Felis pardus</name>
    <dbReference type="NCBI Taxonomy" id="9691"/>
    <lineage>
        <taxon>Eukaryota</taxon>
        <taxon>Metazoa</taxon>
        <taxon>Chordata</taxon>
        <taxon>Craniata</taxon>
        <taxon>Vertebrata</taxon>
        <taxon>Euteleostomi</taxon>
        <taxon>Mammalia</taxon>
        <taxon>Eutheria</taxon>
        <taxon>Laurasiatheria</taxon>
        <taxon>Carnivora</taxon>
        <taxon>Feliformia</taxon>
        <taxon>Felidae</taxon>
        <taxon>Pantherinae</taxon>
        <taxon>Panthera</taxon>
    </lineage>
</organism>
<dbReference type="InterPro" id="IPR046927">
    <property type="entry name" value="GREB1-like_C"/>
</dbReference>
<evidence type="ECO:0000259" key="7">
    <source>
        <dbReference type="Pfam" id="PF15782"/>
    </source>
</evidence>
<dbReference type="Pfam" id="PF20688">
    <property type="entry name" value="GREB1_2nd"/>
    <property type="match status" value="1"/>
</dbReference>
<keyword evidence="5" id="KW-0472">Membrane</keyword>
<feature type="compositionally biased region" description="Polar residues" evidence="6">
    <location>
        <begin position="246"/>
        <end position="269"/>
    </location>
</feature>
<comment type="similarity">
    <text evidence="2">Belongs to the GREB1 family.</text>
</comment>
<accession>A0A9W2VIQ2</accession>
<proteinExistence type="inferred from homology"/>
<evidence type="ECO:0000256" key="1">
    <source>
        <dbReference type="ARBA" id="ARBA00004167"/>
    </source>
</evidence>
<sequence length="1925" mass="214159">MGNSYAGQLKSAQFEEALHNSIEASLRCSSVVPRPIFSQLYLDPDQHPFSSADVKPKVEDLDKDLVHRYTQNGSLDFSNNLTVNEMEDDEDDEEMSDSNSPPIPYSQKPAPEGSCTTDGFCQAGKDLRLVSLCMEQIDIPAGFLLVGAKSPNLPEHILVCAVDKRFLPDDHGKNALLGFSGNCIGCGERGFRYFTEFSNHINLKLTTQPKKQKHLKYYLVRSSQGVLSKGPLICWKECRSRQSSATCHSMKPNSSVSSTVTPENGTANGYKSGFIQTDAANGNSSHGGKSSASSSTPARPGNYSLSPRPSYASGDQATMFISGPPKKRHRGWYPGSPVPQPGLVVPVPTVRPLSRSESLLSAPVPQTPLTGILQPRPIPAGETVIVPENLLTNSGVRPVILIGYGTLPYFYGNVGDIVVSPLLVNCYKIPQLENKDLEHLGLTGSQLLSVENMILLTIQYLVRLGPDQIPLREEFEQIMLKAMQEFTLRERALQMGAQCAPVSPGQLPWLARLIASVSQDLVHVIVTQNSLAEGISETLRTLSEMRHYQRLPDYVVAICASKIRGNEFCVVVLGQHQSRALAESMLTTSEFLKEISYELITGKVSFLASHFKTTSLGDDLDKLLDKMQQRRGESVVTPFNGDLHECVSAQEAAAMIPTQNLDLDIETFQIYQPQLTVARKLLSQVCAIADSGSQSLDLGHFSKVDFIIIVPRSEVLVQQTLQRIRQSGVLVDLGLEENGTAYQRAEKYVVRLDNEIQTKFEVFMRRVKQNPYTLFVLVHDNSHVELTSVISGSLSHGEPSHGLADRVINCREVLEAFNLLVLQVSSFPYTLQTQQSRISSSNEVHWIQLDNMEDMSCEEKLYFGLNEYSKSLQWGITSPLLRCDETFEKMVNTLLERYPRLHSMVVRCYLLIQQYSEALMALTTMASLRDHSTPETLSIMDDLISSPGKTRSGRGHMLIIRVPSVQLAMLAKERLQEVRDKLGLQYRFEIILGNPASELSVATHFVARLKTWRGNEPEEWTPRTYQDLEGLPCIVILTGKDPLGETFPRSLKYCDLRLIDSSYLTRTALEQEVGLACCYVSKEVIRGPAVALDLSGKEQERATTSENDSDELLIDLERPQSNSSAVTGTSGSIMENGVSSSSAADRSQKLSLTPSFQSPANSMGLDEGVSAGPGGAGETLKQECDSLGPQMASSTTSKPSSSSSSSSGPRALSWPGQLPQGCRGLHAALPPIVILSKAAYSLLGSQRGGKPPASSSLLPHADVAWVSSLRPLLHKDMSSEEQSLYYRQWTSARQHHADFSNQPDPASGARACHPRRLLLTGPPQVGKTGSYLQFLRILFRMLIRLLEVDVYDEGEINADHSECSGVSQAEGEPWPDIESFSKMPFDVSVHDPKYSLMSLVYTEKLAGVKQEAIKDSKVEEPRKRGTVSMMLTKYAAYNTFHHCEQCHQYMDCTSASQMSDSTLHAFTFSSSMLGEEVQLYFIIPKSKESHFVFSKQGKHLESMRLPLVSDKNLNAVKSPIFTPSSGRHEHGLLNLFHAMEGISHLHLLVVKEYEMPLYRKYWPNHIMLVLPGMFNNAGVGAARFLIKELSYHNLELERNRLEELGVKRQCVWPFIVVMDDSCVLWNIHSVQDQTSQPMEAGVSSKNVSLKSVLQHIEATPKIIHYAILGIQKWSSKLTSQSLKAPFSRCHVHDFILLNIDLTQNVQYDFNRYFCEDVDFNLRTNSSGLLICRFNNFSLMKKHVQVGGQRDFIIKPKIMVSESLAPILPLQYVCAPDSEHTLLAAPAQFLLEKFLQHASYKLFPKAIHNFKSPVLAIDCYLNIGPEVAICYISSRPHSSNVNCEGVFFSGLLLYLCDSFVGADLLKKFKFLKGATLCVICQDRSSLRQTIVRLELEDEWQFRLRDEFQTANSSDDKPLYFLTGRHV</sequence>
<feature type="compositionally biased region" description="Low complexity" evidence="6">
    <location>
        <begin position="279"/>
        <end position="295"/>
    </location>
</feature>
<dbReference type="InterPro" id="IPR028422">
    <property type="entry name" value="GREB1"/>
</dbReference>
<evidence type="ECO:0000256" key="5">
    <source>
        <dbReference type="ARBA" id="ARBA00023136"/>
    </source>
</evidence>
<reference evidence="13" key="1">
    <citation type="submission" date="2025-08" db="UniProtKB">
        <authorList>
            <consortium name="RefSeq"/>
        </authorList>
    </citation>
    <scope>IDENTIFICATION</scope>
    <source>
        <tissue evidence="13">Whole blood</tissue>
    </source>
</reference>